<evidence type="ECO:0000259" key="2">
    <source>
        <dbReference type="Pfam" id="PF04909"/>
    </source>
</evidence>
<name>A0ABW8K6Y6_9GAMM</name>
<dbReference type="InterPro" id="IPR006680">
    <property type="entry name" value="Amidohydro-rel"/>
</dbReference>
<comment type="caution">
    <text evidence="3">The sequence shown here is derived from an EMBL/GenBank/DDBJ whole genome shotgun (WGS) entry which is preliminary data.</text>
</comment>
<proteinExistence type="inferred from homology"/>
<organism evidence="3 4">
    <name type="scientific">Dyella koreensis</name>
    <dbReference type="NCBI Taxonomy" id="311235"/>
    <lineage>
        <taxon>Bacteria</taxon>
        <taxon>Pseudomonadati</taxon>
        <taxon>Pseudomonadota</taxon>
        <taxon>Gammaproteobacteria</taxon>
        <taxon>Lysobacterales</taxon>
        <taxon>Rhodanobacteraceae</taxon>
        <taxon>Dyella</taxon>
    </lineage>
</organism>
<evidence type="ECO:0000313" key="3">
    <source>
        <dbReference type="EMBL" id="MFK2917707.1"/>
    </source>
</evidence>
<dbReference type="RefSeq" id="WP_379986724.1">
    <property type="nucleotide sequence ID" value="NZ_JADIKD010000010.1"/>
</dbReference>
<dbReference type="InterPro" id="IPR032466">
    <property type="entry name" value="Metal_Hydrolase"/>
</dbReference>
<dbReference type="EMBL" id="JADIKD010000010">
    <property type="protein sequence ID" value="MFK2917707.1"/>
    <property type="molecule type" value="Genomic_DNA"/>
</dbReference>
<dbReference type="Proteomes" id="UP001620408">
    <property type="component" value="Unassembled WGS sequence"/>
</dbReference>
<evidence type="ECO:0000313" key="4">
    <source>
        <dbReference type="Proteomes" id="UP001620408"/>
    </source>
</evidence>
<dbReference type="SUPFAM" id="SSF51556">
    <property type="entry name" value="Metallo-dependent hydrolases"/>
    <property type="match status" value="1"/>
</dbReference>
<protein>
    <submittedName>
        <fullName evidence="3">Amidohydrolase family protein</fullName>
    </submittedName>
</protein>
<sequence>MTLVDAHQHYWQVSRGDYGWLADAPTALQRDFLPHDMAPLRAATEVQRTVLVQAAPTEAETRFLFELARDNKSIVGVVGWVDFEADDVDARIERLVRDGRGLLIGLRPMAQDIADPDWLARPKLDRAFASMQQHDLAFDALVRPDQLPSLLKRLVREPALRAVLDHAGKPAIDGSDSHDWAAHITSLAERTMLYCKFSGLLTQLAPGLPDDAITPYVEHVFDCFGAERLLWGSDWPVLTLRGDYAHWLALARVLAHRFAPGREADIFGGNAAAFYGLDLAVSPSPHKESQP</sequence>
<dbReference type="PANTHER" id="PTHR43569">
    <property type="entry name" value="AMIDOHYDROLASE"/>
    <property type="match status" value="1"/>
</dbReference>
<keyword evidence="4" id="KW-1185">Reference proteome</keyword>
<accession>A0ABW8K6Y6</accession>
<feature type="domain" description="Amidohydrolase-related" evidence="2">
    <location>
        <begin position="4"/>
        <end position="277"/>
    </location>
</feature>
<gene>
    <name evidence="3" type="ORF">ISS97_10590</name>
</gene>
<dbReference type="Gene3D" id="3.20.20.140">
    <property type="entry name" value="Metal-dependent hydrolases"/>
    <property type="match status" value="1"/>
</dbReference>
<dbReference type="InterPro" id="IPR052350">
    <property type="entry name" value="Metallo-dep_Lactonases"/>
</dbReference>
<comment type="similarity">
    <text evidence="1">Belongs to the metallo-dependent hydrolases superfamily.</text>
</comment>
<reference evidence="3 4" key="1">
    <citation type="submission" date="2020-10" db="EMBL/GenBank/DDBJ databases">
        <title>Phylogeny of dyella-like bacteria.</title>
        <authorList>
            <person name="Fu J."/>
        </authorList>
    </citation>
    <scope>NUCLEOTIDE SEQUENCE [LARGE SCALE GENOMIC DNA]</scope>
    <source>
        <strain evidence="3 4">BB4</strain>
    </source>
</reference>
<dbReference type="PANTHER" id="PTHR43569:SF2">
    <property type="entry name" value="AMIDOHYDROLASE-RELATED DOMAIN-CONTAINING PROTEIN"/>
    <property type="match status" value="1"/>
</dbReference>
<dbReference type="Pfam" id="PF04909">
    <property type="entry name" value="Amidohydro_2"/>
    <property type="match status" value="1"/>
</dbReference>
<evidence type="ECO:0000256" key="1">
    <source>
        <dbReference type="ARBA" id="ARBA00038310"/>
    </source>
</evidence>